<feature type="compositionally biased region" description="Low complexity" evidence="9">
    <location>
        <begin position="654"/>
        <end position="666"/>
    </location>
</feature>
<evidence type="ECO:0000259" key="11">
    <source>
        <dbReference type="Pfam" id="PF08016"/>
    </source>
</evidence>
<evidence type="ECO:0000256" key="9">
    <source>
        <dbReference type="SAM" id="MobiDB-lite"/>
    </source>
</evidence>
<proteinExistence type="inferred from homology"/>
<keyword evidence="8" id="KW-0175">Coiled coil</keyword>
<keyword evidence="4 10" id="KW-1133">Transmembrane helix</keyword>
<dbReference type="PANTHER" id="PTHR10877">
    <property type="entry name" value="POLYCYSTIN FAMILY MEMBER"/>
    <property type="match status" value="1"/>
</dbReference>
<feature type="transmembrane region" description="Helical" evidence="10">
    <location>
        <begin position="467"/>
        <end position="490"/>
    </location>
</feature>
<dbReference type="OrthoDB" id="444119at2759"/>
<feature type="disulfide bond" evidence="7">
    <location>
        <begin position="188"/>
        <end position="201"/>
    </location>
</feature>
<keyword evidence="14" id="KW-1185">Reference proteome</keyword>
<comment type="similarity">
    <text evidence="2">Belongs to the polycystin family.</text>
</comment>
<feature type="transmembrane region" description="Helical" evidence="10">
    <location>
        <begin position="434"/>
        <end position="455"/>
    </location>
</feature>
<reference evidence="13" key="1">
    <citation type="submission" date="2021-02" db="EMBL/GenBank/DDBJ databases">
        <authorList>
            <person name="Dougan E. K."/>
            <person name="Rhodes N."/>
            <person name="Thang M."/>
            <person name="Chan C."/>
        </authorList>
    </citation>
    <scope>NUCLEOTIDE SEQUENCE</scope>
</reference>
<dbReference type="PANTHER" id="PTHR10877:SF183">
    <property type="entry name" value="AT14535P-RELATED"/>
    <property type="match status" value="1"/>
</dbReference>
<name>A0A813G2N1_POLGL</name>
<evidence type="ECO:0000256" key="1">
    <source>
        <dbReference type="ARBA" id="ARBA00004141"/>
    </source>
</evidence>
<evidence type="ECO:0000313" key="14">
    <source>
        <dbReference type="Proteomes" id="UP000654075"/>
    </source>
</evidence>
<evidence type="ECO:0008006" key="15">
    <source>
        <dbReference type="Google" id="ProtNLM"/>
    </source>
</evidence>
<evidence type="ECO:0000256" key="5">
    <source>
        <dbReference type="ARBA" id="ARBA00023136"/>
    </source>
</evidence>
<feature type="transmembrane region" description="Helical" evidence="10">
    <location>
        <begin position="341"/>
        <end position="363"/>
    </location>
</feature>
<dbReference type="Pfam" id="PF20519">
    <property type="entry name" value="Polycystin_dom"/>
    <property type="match status" value="1"/>
</dbReference>
<feature type="region of interest" description="Disordered" evidence="9">
    <location>
        <begin position="652"/>
        <end position="681"/>
    </location>
</feature>
<dbReference type="Proteomes" id="UP000654075">
    <property type="component" value="Unassembled WGS sequence"/>
</dbReference>
<sequence>MSDEKDKNDGPLQFMDRLLEEERNSSLYVGDVRFWKHLEHIDSQQIYSTKSLEYKTLKMMFCEAVFFAIFLFLLTSYLMAERTGDLYSSRRQQLDYWGGCTIQGATRKCKIDEVKDVPTLMEWLRDDFSPKAFAEHDLYPSVVMSPSAFRLQKGTMPWKPRYVGDTRTSVLIGAIRMRQVRVQYSKDCTILPQFMSLVKDCFADYNDGIQSRLSWAPAFSPPHLSPHYKFQMANLTQQRPMAGKYATYPGDGFVLDLALNLTGAQTRFTELGHWQWVDERTRAFIIELNTMNPNVNGFVHTRILFEFPAAGGIHVYQDSFPFNALQLSLPLMASDDLGGSFLYFVATCGFCLLYSVYIGFLMYKNGLRFWTYFWSWMEVLIILVFVSLLVLKFSIFFEAEKLPNLKPEVISDLEMFYPIGALVPTLDKLNGVQALLGLISWLHVLKYLTLSVTFLPFVRVFERCFTTLLLFSILLIIVLLGFTFAIYIGYGTEKGVFSSIWSIFVLVAVAPAGGVNFEIIFAEYTDIAGPIIIIAYVIVIVLLVLTTFNAIQVDCYSVTTFLVQDLKRLKKAGTSGNPILIFLYTYMNALKGVKLVGKESTEDIGNPNEQVIALSSLPEVVVKKFLKTKKHMEAIRDNAKVELEEALARRRSEQMMGAAQQSAGSSWGSLRGKLDGTKMGNPQMALEDEASEDEEPPQADDASHDEIMVSRVQMQRMLEDDEELRGICSTHRAVDVFRRFRVDESGGDPFEAVASLQASVAKKLDDLEKLGSSLSFDEAETLRAMSTELHSTLTETQKEWRAELLSVLQMASLLSSALIDLTRKMEQLQSNHTDLAMRAAPLTLGNR</sequence>
<evidence type="ECO:0000256" key="6">
    <source>
        <dbReference type="ARBA" id="ARBA00023180"/>
    </source>
</evidence>
<feature type="coiled-coil region" evidence="8">
    <location>
        <begin position="811"/>
        <end position="838"/>
    </location>
</feature>
<dbReference type="AlphaFoldDB" id="A0A813G2N1"/>
<evidence type="ECO:0000256" key="8">
    <source>
        <dbReference type="SAM" id="Coils"/>
    </source>
</evidence>
<feature type="transmembrane region" description="Helical" evidence="10">
    <location>
        <begin position="496"/>
        <end position="515"/>
    </location>
</feature>
<evidence type="ECO:0000313" key="13">
    <source>
        <dbReference type="EMBL" id="CAE8619310.1"/>
    </source>
</evidence>
<comment type="caution">
    <text evidence="13">The sequence shown here is derived from an EMBL/GenBank/DDBJ whole genome shotgun (WGS) entry which is preliminary data.</text>
</comment>
<evidence type="ECO:0000256" key="7">
    <source>
        <dbReference type="PIRSR" id="PIRSR603915-2"/>
    </source>
</evidence>
<organism evidence="13 14">
    <name type="scientific">Polarella glacialis</name>
    <name type="common">Dinoflagellate</name>
    <dbReference type="NCBI Taxonomy" id="89957"/>
    <lineage>
        <taxon>Eukaryota</taxon>
        <taxon>Sar</taxon>
        <taxon>Alveolata</taxon>
        <taxon>Dinophyceae</taxon>
        <taxon>Suessiales</taxon>
        <taxon>Suessiaceae</taxon>
        <taxon>Polarella</taxon>
    </lineage>
</organism>
<dbReference type="EMBL" id="CAJNNV010026954">
    <property type="protein sequence ID" value="CAE8619310.1"/>
    <property type="molecule type" value="Genomic_DNA"/>
</dbReference>
<evidence type="ECO:0000256" key="2">
    <source>
        <dbReference type="ARBA" id="ARBA00007200"/>
    </source>
</evidence>
<evidence type="ECO:0000256" key="10">
    <source>
        <dbReference type="SAM" id="Phobius"/>
    </source>
</evidence>
<feature type="domain" description="Polycystin" evidence="12">
    <location>
        <begin position="168"/>
        <end position="313"/>
    </location>
</feature>
<feature type="transmembrane region" description="Helical" evidence="10">
    <location>
        <begin position="60"/>
        <end position="80"/>
    </location>
</feature>
<feature type="transmembrane region" description="Helical" evidence="10">
    <location>
        <begin position="375"/>
        <end position="397"/>
    </location>
</feature>
<gene>
    <name evidence="13" type="ORF">PGLA1383_LOCUS36900</name>
</gene>
<evidence type="ECO:0000256" key="3">
    <source>
        <dbReference type="ARBA" id="ARBA00022692"/>
    </source>
</evidence>
<dbReference type="InterPro" id="IPR013122">
    <property type="entry name" value="PKD1_2_channel"/>
</dbReference>
<dbReference type="InterPro" id="IPR003915">
    <property type="entry name" value="PKD_2"/>
</dbReference>
<keyword evidence="3 10" id="KW-0812">Transmembrane</keyword>
<protein>
    <recommendedName>
        <fullName evidence="15">Polycystin cation channel PKD1/PKD2 domain-containing protein</fullName>
    </recommendedName>
</protein>
<comment type="subcellular location">
    <subcellularLocation>
        <location evidence="1">Membrane</location>
        <topology evidence="1">Multi-pass membrane protein</topology>
    </subcellularLocation>
</comment>
<dbReference type="PRINTS" id="PR01433">
    <property type="entry name" value="POLYCYSTIN2"/>
</dbReference>
<feature type="transmembrane region" description="Helical" evidence="10">
    <location>
        <begin position="527"/>
        <end position="548"/>
    </location>
</feature>
<dbReference type="InterPro" id="IPR046791">
    <property type="entry name" value="Polycystin_dom"/>
</dbReference>
<keyword evidence="5 10" id="KW-0472">Membrane</keyword>
<accession>A0A813G2N1</accession>
<dbReference type="InterPro" id="IPR051223">
    <property type="entry name" value="Polycystin"/>
</dbReference>
<dbReference type="GO" id="GO:0016020">
    <property type="term" value="C:membrane"/>
    <property type="evidence" value="ECO:0007669"/>
    <property type="project" value="UniProtKB-SubCell"/>
</dbReference>
<dbReference type="GO" id="GO:0005509">
    <property type="term" value="F:calcium ion binding"/>
    <property type="evidence" value="ECO:0007669"/>
    <property type="project" value="InterPro"/>
</dbReference>
<feature type="domain" description="Polycystin cation channel PKD1/PKD2" evidence="11">
    <location>
        <begin position="343"/>
        <end position="557"/>
    </location>
</feature>
<evidence type="ECO:0000256" key="4">
    <source>
        <dbReference type="ARBA" id="ARBA00022989"/>
    </source>
</evidence>
<evidence type="ECO:0000259" key="12">
    <source>
        <dbReference type="Pfam" id="PF20519"/>
    </source>
</evidence>
<dbReference type="Pfam" id="PF08016">
    <property type="entry name" value="PKD_channel"/>
    <property type="match status" value="1"/>
</dbReference>
<keyword evidence="6" id="KW-0325">Glycoprotein</keyword>